<dbReference type="GO" id="GO:0006281">
    <property type="term" value="P:DNA repair"/>
    <property type="evidence" value="ECO:0007669"/>
    <property type="project" value="UniProtKB-KW"/>
</dbReference>
<keyword evidence="1" id="KW-0234">DNA repair</keyword>
<feature type="domain" description="DNA helicase Pif1-like 2B" evidence="4">
    <location>
        <begin position="449"/>
        <end position="494"/>
    </location>
</feature>
<comment type="similarity">
    <text evidence="1">Belongs to the helicase family.</text>
</comment>
<keyword evidence="1" id="KW-0233">DNA recombination</keyword>
<dbReference type="GO" id="GO:0006310">
    <property type="term" value="P:DNA recombination"/>
    <property type="evidence" value="ECO:0007669"/>
    <property type="project" value="UniProtKB-KW"/>
</dbReference>
<keyword evidence="1" id="KW-0547">Nucleotide-binding</keyword>
<comment type="catalytic activity">
    <reaction evidence="1">
        <text>ATP + H2O = ADP + phosphate + H(+)</text>
        <dbReference type="Rhea" id="RHEA:13065"/>
        <dbReference type="ChEBI" id="CHEBI:15377"/>
        <dbReference type="ChEBI" id="CHEBI:15378"/>
        <dbReference type="ChEBI" id="CHEBI:30616"/>
        <dbReference type="ChEBI" id="CHEBI:43474"/>
        <dbReference type="ChEBI" id="CHEBI:456216"/>
        <dbReference type="EC" id="5.6.2.3"/>
    </reaction>
</comment>
<dbReference type="OrthoDB" id="2989813at2759"/>
<dbReference type="Proteomes" id="UP000559256">
    <property type="component" value="Unassembled WGS sequence"/>
</dbReference>
<keyword evidence="1" id="KW-0067">ATP-binding</keyword>
<evidence type="ECO:0000256" key="1">
    <source>
        <dbReference type="RuleBase" id="RU363044"/>
    </source>
</evidence>
<keyword evidence="1" id="KW-0378">Hydrolase</keyword>
<accession>A0A8H5CVZ8</accession>
<proteinExistence type="inferred from homology"/>
<keyword evidence="1" id="KW-0227">DNA damage</keyword>
<evidence type="ECO:0000259" key="4">
    <source>
        <dbReference type="Pfam" id="PF21530"/>
    </source>
</evidence>
<dbReference type="GO" id="GO:0016787">
    <property type="term" value="F:hydrolase activity"/>
    <property type="evidence" value="ECO:0007669"/>
    <property type="project" value="UniProtKB-KW"/>
</dbReference>
<dbReference type="InterPro" id="IPR010285">
    <property type="entry name" value="DNA_helicase_pif1-like_DEAD"/>
</dbReference>
<dbReference type="Pfam" id="PF21530">
    <property type="entry name" value="Pif1_2B_dom"/>
    <property type="match status" value="1"/>
</dbReference>
<evidence type="ECO:0000256" key="2">
    <source>
        <dbReference type="SAM" id="MobiDB-lite"/>
    </source>
</evidence>
<dbReference type="EC" id="5.6.2.3" evidence="1"/>
<name>A0A8H5CVZ8_9AGAR</name>
<feature type="domain" description="DNA helicase Pif1-like DEAD-box helicase" evidence="3">
    <location>
        <begin position="270"/>
        <end position="371"/>
    </location>
</feature>
<dbReference type="SUPFAM" id="SSF52540">
    <property type="entry name" value="P-loop containing nucleoside triphosphate hydrolases"/>
    <property type="match status" value="1"/>
</dbReference>
<sequence length="1120" mass="122709">MRRLGGALSATLLMCYLDQPQHPFLDSMTYLEFSARCNIVTHDPVQPVTDCEIVENIVPNRTQMRIWLLAESHRRVVRIVMVYPRHGDVFYLCCLLMHGGAFHSWEDICTVDGVLYDSFADAARAKGLFDNASEGTLAFQELVEVGASPGQLRWLFCVLAVEGKIVSLLTHPDENAVHNEALLLLQQLLCGLGKCLSDFNLPEPQLHQTEVDAEQMRWNGDPHNLSGFLNSLTVEQRQIYNCIIAALSRTGEIILLSASSAFAAKNYPGVKHGGSHAQLLLAAKCHVIDEICGLHFKAFNCADRLMRSLTGNLQNVWGGRLLITLGDFRQVAPVVRFGGQTAITKASICTQPVFHKFEVHELTQNLCQSADAPFAQFLDSIGDNTSANCIDLSPIRSTSSVEEATLFAFPDSVLADPHQCTTRTYYSCDSAHTEDDTQSREQEAVTTVDFLNSLKEPGVPAHELNLKVGAIACFTQNFDPSKGLMKNTQVIVHSLLRHSVEVETIPEIIGGRHARSECFHVPRINVQFTPSGFNFVVNRKQILLVLAYSTTFNGCQGLTVLNGEPIIIMSSQTVLTLATLSLINGQKEAVNGKPMFVYNTLFGLDTSARDALYHTYMRPGTSFHVDNSCVTVLAKANIPPNPGLPIILEGIVELLHPGVPTNDGYQDSIPVMEAPFIIATGNVLQTTSNNDGKVFAMSTTEYMGGNTVSYTLHSMYDPIHSRWKNTSLLHLGNHVFVIGQAVDFNANNVLTLNVEHIVLNLAGGGTSTSALPTPAPSAPTSDDDGPPTRKRRYNARQTGTRSNALTIVADESSINQVSSAGSMVDTASQEVDMSVVTTAASSGHEEHAIQPYISEAEAARRFFAALPAQHIAELMAMFTLNAGAVTGPNNTQQTIPAVPTQYGTPEQNVESAMMALATRAPSVGIQIQDQTEKGSAKWPIFFRVSDHNVYGKLCVMFAEDVTRNWVTVSCEMILDICAWLNDPSIPDLTLVKCLAKVLTPMTFMYAPYLEHVLPSYSGLHCLMLYPAVLEDQKVVTNIRISFMLEVTSGEAVHQFVDFLLGLVDCVRTDSPQQFPMVSNLSYACGFSNIFGFVDFMGLWTDLLIREGNMDTALPELVYGQ</sequence>
<dbReference type="Pfam" id="PF05970">
    <property type="entry name" value="PIF1"/>
    <property type="match status" value="1"/>
</dbReference>
<evidence type="ECO:0000313" key="5">
    <source>
        <dbReference type="EMBL" id="KAF5349056.1"/>
    </source>
</evidence>
<evidence type="ECO:0000259" key="3">
    <source>
        <dbReference type="Pfam" id="PF05970"/>
    </source>
</evidence>
<protein>
    <recommendedName>
        <fullName evidence="1">ATP-dependent DNA helicase</fullName>
        <ecNumber evidence="1">5.6.2.3</ecNumber>
    </recommendedName>
</protein>
<dbReference type="AlphaFoldDB" id="A0A8H5CVZ8"/>
<gene>
    <name evidence="5" type="ORF">D9758_012686</name>
</gene>
<dbReference type="InterPro" id="IPR027417">
    <property type="entry name" value="P-loop_NTPase"/>
</dbReference>
<comment type="caution">
    <text evidence="5">The sequence shown here is derived from an EMBL/GenBank/DDBJ whole genome shotgun (WGS) entry which is preliminary data.</text>
</comment>
<dbReference type="EMBL" id="JAACJM010000083">
    <property type="protein sequence ID" value="KAF5349056.1"/>
    <property type="molecule type" value="Genomic_DNA"/>
</dbReference>
<dbReference type="GO" id="GO:0005524">
    <property type="term" value="F:ATP binding"/>
    <property type="evidence" value="ECO:0007669"/>
    <property type="project" value="UniProtKB-KW"/>
</dbReference>
<keyword evidence="1" id="KW-0347">Helicase</keyword>
<evidence type="ECO:0000313" key="6">
    <source>
        <dbReference type="Proteomes" id="UP000559256"/>
    </source>
</evidence>
<reference evidence="5 6" key="1">
    <citation type="journal article" date="2020" name="ISME J.">
        <title>Uncovering the hidden diversity of litter-decomposition mechanisms in mushroom-forming fungi.</title>
        <authorList>
            <person name="Floudas D."/>
            <person name="Bentzer J."/>
            <person name="Ahren D."/>
            <person name="Johansson T."/>
            <person name="Persson P."/>
            <person name="Tunlid A."/>
        </authorList>
    </citation>
    <scope>NUCLEOTIDE SEQUENCE [LARGE SCALE GENOMIC DNA]</scope>
    <source>
        <strain evidence="5 6">CBS 291.85</strain>
    </source>
</reference>
<keyword evidence="6" id="KW-1185">Reference proteome</keyword>
<dbReference type="GO" id="GO:0043139">
    <property type="term" value="F:5'-3' DNA helicase activity"/>
    <property type="evidence" value="ECO:0007669"/>
    <property type="project" value="UniProtKB-EC"/>
</dbReference>
<comment type="cofactor">
    <cofactor evidence="1">
        <name>Mg(2+)</name>
        <dbReference type="ChEBI" id="CHEBI:18420"/>
    </cofactor>
</comment>
<dbReference type="GO" id="GO:0000723">
    <property type="term" value="P:telomere maintenance"/>
    <property type="evidence" value="ECO:0007669"/>
    <property type="project" value="InterPro"/>
</dbReference>
<organism evidence="5 6">
    <name type="scientific">Tetrapyrgos nigripes</name>
    <dbReference type="NCBI Taxonomy" id="182062"/>
    <lineage>
        <taxon>Eukaryota</taxon>
        <taxon>Fungi</taxon>
        <taxon>Dikarya</taxon>
        <taxon>Basidiomycota</taxon>
        <taxon>Agaricomycotina</taxon>
        <taxon>Agaricomycetes</taxon>
        <taxon>Agaricomycetidae</taxon>
        <taxon>Agaricales</taxon>
        <taxon>Marasmiineae</taxon>
        <taxon>Marasmiaceae</taxon>
        <taxon>Tetrapyrgos</taxon>
    </lineage>
</organism>
<dbReference type="InterPro" id="IPR049163">
    <property type="entry name" value="Pif1-like_2B_dom"/>
</dbReference>
<dbReference type="PANTHER" id="PTHR10492">
    <property type="match status" value="1"/>
</dbReference>
<feature type="region of interest" description="Disordered" evidence="2">
    <location>
        <begin position="767"/>
        <end position="801"/>
    </location>
</feature>